<evidence type="ECO:0000313" key="2">
    <source>
        <dbReference type="EMBL" id="GAA4434332.1"/>
    </source>
</evidence>
<dbReference type="Gene3D" id="2.60.120.620">
    <property type="entry name" value="q2cbj1_9rhob like domain"/>
    <property type="match status" value="1"/>
</dbReference>
<dbReference type="Proteomes" id="UP001501508">
    <property type="component" value="Unassembled WGS sequence"/>
</dbReference>
<dbReference type="InterPro" id="IPR008775">
    <property type="entry name" value="Phytyl_CoA_dOase-like"/>
</dbReference>
<reference evidence="3" key="1">
    <citation type="journal article" date="2019" name="Int. J. Syst. Evol. Microbiol.">
        <title>The Global Catalogue of Microorganisms (GCM) 10K type strain sequencing project: providing services to taxonomists for standard genome sequencing and annotation.</title>
        <authorList>
            <consortium name="The Broad Institute Genomics Platform"/>
            <consortium name="The Broad Institute Genome Sequencing Center for Infectious Disease"/>
            <person name="Wu L."/>
            <person name="Ma J."/>
        </authorList>
    </citation>
    <scope>NUCLEOTIDE SEQUENCE [LARGE SCALE GENOMIC DNA]</scope>
    <source>
        <strain evidence="3">JCM 31920</strain>
    </source>
</reference>
<dbReference type="PANTHER" id="PTHR20883">
    <property type="entry name" value="PHYTANOYL-COA DIOXYGENASE DOMAIN CONTAINING 1"/>
    <property type="match status" value="1"/>
</dbReference>
<protein>
    <recommendedName>
        <fullName evidence="4">Phytanoyl-CoA dioxygenase</fullName>
    </recommendedName>
</protein>
<sequence>MESLKQEFHRNGYVILRGFFDKEVLNNIYRQAREIFSVQINRVLGIRVDIENREAFDKAMYALFERDFDAFVNTGKTVQHLISLHRLGTDPKITAQLQELGLTNPIIGVRPAMQFNSRFLSKNGSKHWKLDPHQDWRTGQGSLDSAVIWFPLVPANKELGSVQVMPGSHFKGLMEADTSGYQGGILADLNHSEFVQTELEVGDIVVFSTLLIHQSGNNTTDLIRWSVQFRYNNLDDASFIERAYPMAYIYKPEEELLTPGFPSLADIKEVFENN</sequence>
<dbReference type="Pfam" id="PF05721">
    <property type="entry name" value="PhyH"/>
    <property type="match status" value="1"/>
</dbReference>
<evidence type="ECO:0000256" key="1">
    <source>
        <dbReference type="ARBA" id="ARBA00001954"/>
    </source>
</evidence>
<organism evidence="2 3">
    <name type="scientific">Ravibacter arvi</name>
    <dbReference type="NCBI Taxonomy" id="2051041"/>
    <lineage>
        <taxon>Bacteria</taxon>
        <taxon>Pseudomonadati</taxon>
        <taxon>Bacteroidota</taxon>
        <taxon>Cytophagia</taxon>
        <taxon>Cytophagales</taxon>
        <taxon>Spirosomataceae</taxon>
        <taxon>Ravibacter</taxon>
    </lineage>
</organism>
<evidence type="ECO:0008006" key="4">
    <source>
        <dbReference type="Google" id="ProtNLM"/>
    </source>
</evidence>
<dbReference type="EMBL" id="BAABEY010000011">
    <property type="protein sequence ID" value="GAA4434332.1"/>
    <property type="molecule type" value="Genomic_DNA"/>
</dbReference>
<dbReference type="RefSeq" id="WP_345026884.1">
    <property type="nucleotide sequence ID" value="NZ_BAABEY010000011.1"/>
</dbReference>
<proteinExistence type="predicted"/>
<gene>
    <name evidence="2" type="ORF">GCM10023091_09090</name>
</gene>
<keyword evidence="3" id="KW-1185">Reference proteome</keyword>
<evidence type="ECO:0000313" key="3">
    <source>
        <dbReference type="Proteomes" id="UP001501508"/>
    </source>
</evidence>
<dbReference type="SUPFAM" id="SSF51197">
    <property type="entry name" value="Clavaminate synthase-like"/>
    <property type="match status" value="1"/>
</dbReference>
<comment type="cofactor">
    <cofactor evidence="1">
        <name>Fe(2+)</name>
        <dbReference type="ChEBI" id="CHEBI:29033"/>
    </cofactor>
</comment>
<name>A0ABP8LTP1_9BACT</name>
<accession>A0ABP8LTP1</accession>
<comment type="caution">
    <text evidence="2">The sequence shown here is derived from an EMBL/GenBank/DDBJ whole genome shotgun (WGS) entry which is preliminary data.</text>
</comment>
<dbReference type="PANTHER" id="PTHR20883:SF48">
    <property type="entry name" value="ECTOINE DIOXYGENASE"/>
    <property type="match status" value="1"/>
</dbReference>